<reference evidence="1 2" key="1">
    <citation type="submission" date="2021-08" db="EMBL/GenBank/DDBJ databases">
        <authorList>
            <person name="Peeters C."/>
        </authorList>
    </citation>
    <scope>NUCLEOTIDE SEQUENCE [LARGE SCALE GENOMIC DNA]</scope>
    <source>
        <strain evidence="1 2">LMG 23994</strain>
    </source>
</reference>
<gene>
    <name evidence="1" type="ORF">LMG23994_04144</name>
</gene>
<comment type="caution">
    <text evidence="1">The sequence shown here is derived from an EMBL/GenBank/DDBJ whole genome shotgun (WGS) entry which is preliminary data.</text>
</comment>
<accession>A0ABN7Z4T1</accession>
<evidence type="ECO:0000313" key="2">
    <source>
        <dbReference type="Proteomes" id="UP000701702"/>
    </source>
</evidence>
<keyword evidence="2" id="KW-1185">Reference proteome</keyword>
<sequence>MGTNGERTVKFLRIATALACLASTACTTTAPHYSGRQMSTYDMATEYTVEYVPDGFTLRVDYRYLQFTMLPGTAAAECKAAAINVASSLADRRQRQIESIDEPRIKLNTSRNWFGKVTTCTATAPVVWKH</sequence>
<organism evidence="1 2">
    <name type="scientific">Cupriavidus pinatubonensis</name>
    <dbReference type="NCBI Taxonomy" id="248026"/>
    <lineage>
        <taxon>Bacteria</taxon>
        <taxon>Pseudomonadati</taxon>
        <taxon>Pseudomonadota</taxon>
        <taxon>Betaproteobacteria</taxon>
        <taxon>Burkholderiales</taxon>
        <taxon>Burkholderiaceae</taxon>
        <taxon>Cupriavidus</taxon>
    </lineage>
</organism>
<protein>
    <recommendedName>
        <fullName evidence="3">Lipoprotein</fullName>
    </recommendedName>
</protein>
<evidence type="ECO:0000313" key="1">
    <source>
        <dbReference type="EMBL" id="CAG9179386.1"/>
    </source>
</evidence>
<dbReference type="Proteomes" id="UP000701702">
    <property type="component" value="Unassembled WGS sequence"/>
</dbReference>
<dbReference type="PROSITE" id="PS51257">
    <property type="entry name" value="PROKAR_LIPOPROTEIN"/>
    <property type="match status" value="1"/>
</dbReference>
<evidence type="ECO:0008006" key="3">
    <source>
        <dbReference type="Google" id="ProtNLM"/>
    </source>
</evidence>
<name>A0ABN7Z4T1_9BURK</name>
<proteinExistence type="predicted"/>
<dbReference type="EMBL" id="CAJZAF010000024">
    <property type="protein sequence ID" value="CAG9179386.1"/>
    <property type="molecule type" value="Genomic_DNA"/>
</dbReference>